<dbReference type="Gene3D" id="3.30.1120.10">
    <property type="match status" value="1"/>
</dbReference>
<comment type="caution">
    <text evidence="3">The sequence shown here is derived from an EMBL/GenBank/DDBJ whole genome shotgun (WGS) entry which is preliminary data.</text>
</comment>
<comment type="similarity">
    <text evidence="1">Belongs to the sulfatase family.</text>
</comment>
<keyword evidence="4" id="KW-1185">Reference proteome</keyword>
<dbReference type="InterPro" id="IPR017850">
    <property type="entry name" value="Alkaline_phosphatase_core_sf"/>
</dbReference>
<dbReference type="Gene3D" id="3.40.720.10">
    <property type="entry name" value="Alkaline Phosphatase, subunit A"/>
    <property type="match status" value="1"/>
</dbReference>
<dbReference type="PANTHER" id="PTHR42693:SF33">
    <property type="entry name" value="ARYLSULFATASE"/>
    <property type="match status" value="1"/>
</dbReference>
<dbReference type="AlphaFoldDB" id="A0A315ZAV5"/>
<proteinExistence type="inferred from homology"/>
<evidence type="ECO:0000256" key="1">
    <source>
        <dbReference type="ARBA" id="ARBA00008779"/>
    </source>
</evidence>
<sequence>MSFIHIVYFILTLFLLGSCDTKSSTTNEVDKKSITKPNIILIVADDMGYSDFQPFGGEIKTPSLQALADSGLILADFYTAPTCSPARAMILSGNDNHVAGVGNMAEVIPFTSNLEGKPGYEGYLNDQVVPFPILLQNNGYHTYACGKWHLGSKEGQTPYYKGFEETFVLLSGGGSHWDDLKKHYERANIQYSSNGKSVKPPKDFYSTLGYTDQMMKYINKNKEDGKPFFGYLAFTAPHDPLHVPDDWVDRYKGYYDMGYDELRENRFKKLQEKGIIAQDIQLVDGLNSIAKWSDLSVEEQILEAKKMEIYAAMIEYFDMQIGRLIHFLKENDLYENTLIMFISDNGANPKYLREYPGSSQEWVDKHFDNSYENIGRKGSGVATGPGWAQASMSPFKFFKTYTAEGGIKAPFIVSGYGVGMKGEINTQALTSAMDIAPTILKLAGVEYPKLYKGQMVKPMQGKSMLPLFEGKSEKIRTTDDILGWELFGHKAIRKGDWKILWVESANSVSKWELYNLKNDPSESNDLSKVYPEKLEELIKGWERYQKDNGVIIPKFKEKNIMLSD</sequence>
<dbReference type="GO" id="GO:0004065">
    <property type="term" value="F:arylsulfatase activity"/>
    <property type="evidence" value="ECO:0007669"/>
    <property type="project" value="TreeGrafter"/>
</dbReference>
<protein>
    <submittedName>
        <fullName evidence="3">Arylsulfatase</fullName>
    </submittedName>
</protein>
<name>A0A315ZAV5_SEDFL</name>
<evidence type="ECO:0000313" key="4">
    <source>
        <dbReference type="Proteomes" id="UP000245535"/>
    </source>
</evidence>
<organism evidence="3 4">
    <name type="scientific">Sediminitomix flava</name>
    <dbReference type="NCBI Taxonomy" id="379075"/>
    <lineage>
        <taxon>Bacteria</taxon>
        <taxon>Pseudomonadati</taxon>
        <taxon>Bacteroidota</taxon>
        <taxon>Cytophagia</taxon>
        <taxon>Cytophagales</taxon>
        <taxon>Flammeovirgaceae</taxon>
        <taxon>Sediminitomix</taxon>
    </lineage>
</organism>
<reference evidence="3 4" key="1">
    <citation type="submission" date="2018-03" db="EMBL/GenBank/DDBJ databases">
        <title>Genomic Encyclopedia of Archaeal and Bacterial Type Strains, Phase II (KMG-II): from individual species to whole genera.</title>
        <authorList>
            <person name="Goeker M."/>
        </authorList>
    </citation>
    <scope>NUCLEOTIDE SEQUENCE [LARGE SCALE GENOMIC DNA]</scope>
    <source>
        <strain evidence="3 4">DSM 28229</strain>
    </source>
</reference>
<dbReference type="Proteomes" id="UP000245535">
    <property type="component" value="Unassembled WGS sequence"/>
</dbReference>
<dbReference type="OrthoDB" id="9764377at2"/>
<evidence type="ECO:0000313" key="3">
    <source>
        <dbReference type="EMBL" id="PWJ42681.1"/>
    </source>
</evidence>
<dbReference type="PANTHER" id="PTHR42693">
    <property type="entry name" value="ARYLSULFATASE FAMILY MEMBER"/>
    <property type="match status" value="1"/>
</dbReference>
<gene>
    <name evidence="3" type="ORF">BC781_102226</name>
</gene>
<dbReference type="CDD" id="cd16025">
    <property type="entry name" value="PAS_like"/>
    <property type="match status" value="1"/>
</dbReference>
<feature type="domain" description="Sulfatase N-terminal" evidence="2">
    <location>
        <begin position="37"/>
        <end position="445"/>
    </location>
</feature>
<dbReference type="Pfam" id="PF00884">
    <property type="entry name" value="Sulfatase"/>
    <property type="match status" value="1"/>
</dbReference>
<dbReference type="RefSeq" id="WP_109616812.1">
    <property type="nucleotide sequence ID" value="NZ_QGDO01000002.1"/>
</dbReference>
<dbReference type="InterPro" id="IPR000917">
    <property type="entry name" value="Sulfatase_N"/>
</dbReference>
<dbReference type="InterPro" id="IPR050738">
    <property type="entry name" value="Sulfatase"/>
</dbReference>
<dbReference type="EMBL" id="QGDO01000002">
    <property type="protein sequence ID" value="PWJ42681.1"/>
    <property type="molecule type" value="Genomic_DNA"/>
</dbReference>
<evidence type="ECO:0000259" key="2">
    <source>
        <dbReference type="Pfam" id="PF00884"/>
    </source>
</evidence>
<accession>A0A315ZAV5</accession>
<dbReference type="SUPFAM" id="SSF53649">
    <property type="entry name" value="Alkaline phosphatase-like"/>
    <property type="match status" value="1"/>
</dbReference>